<comment type="caution">
    <text evidence="1">The sequence shown here is derived from an EMBL/GenBank/DDBJ whole genome shotgun (WGS) entry which is preliminary data.</text>
</comment>
<keyword evidence="1" id="KW-0378">Hydrolase</keyword>
<reference evidence="1 2" key="1">
    <citation type="submission" date="2024-02" db="EMBL/GenBank/DDBJ databases">
        <title>Bacteria isolated from the canopy kelp, Nereocystis luetkeana.</title>
        <authorList>
            <person name="Pfister C.A."/>
            <person name="Younker I.T."/>
            <person name="Light S.H."/>
        </authorList>
    </citation>
    <scope>NUCLEOTIDE SEQUENCE [LARGE SCALE GENOMIC DNA]</scope>
    <source>
        <strain evidence="1 2">TI.1.03</strain>
    </source>
</reference>
<gene>
    <name evidence="1" type="ORF">V6257_20455</name>
</gene>
<feature type="non-terminal residue" evidence="1">
    <location>
        <position position="1"/>
    </location>
</feature>
<accession>A0ABU9H667</accession>
<dbReference type="EMBL" id="JBAKAW010000146">
    <property type="protein sequence ID" value="MEL0657372.1"/>
    <property type="molecule type" value="Genomic_DNA"/>
</dbReference>
<evidence type="ECO:0000313" key="2">
    <source>
        <dbReference type="Proteomes" id="UP001371391"/>
    </source>
</evidence>
<protein>
    <submittedName>
        <fullName evidence="1">Glycosyl hydrolase family 3</fullName>
    </submittedName>
</protein>
<keyword evidence="2" id="KW-1185">Reference proteome</keyword>
<proteinExistence type="predicted"/>
<dbReference type="GO" id="GO:0016787">
    <property type="term" value="F:hydrolase activity"/>
    <property type="evidence" value="ECO:0007669"/>
    <property type="project" value="UniProtKB-KW"/>
</dbReference>
<evidence type="ECO:0000313" key="1">
    <source>
        <dbReference type="EMBL" id="MEL0657372.1"/>
    </source>
</evidence>
<organism evidence="1 2">
    <name type="scientific">Pseudoalteromonas issachenkonii</name>
    <dbReference type="NCBI Taxonomy" id="152297"/>
    <lineage>
        <taxon>Bacteria</taxon>
        <taxon>Pseudomonadati</taxon>
        <taxon>Pseudomonadota</taxon>
        <taxon>Gammaproteobacteria</taxon>
        <taxon>Alteromonadales</taxon>
        <taxon>Pseudoalteromonadaceae</taxon>
        <taxon>Pseudoalteromonas</taxon>
    </lineage>
</organism>
<name>A0ABU9H667_9GAMM</name>
<sequence length="69" mass="7269">ISQQKVNYSCSSLQVYNPAHAKAQIHASDVVIAGNATPNQSAVEIGGMDDLKDDSNFALNNAAQPKALQ</sequence>
<dbReference type="Proteomes" id="UP001371391">
    <property type="component" value="Unassembled WGS sequence"/>
</dbReference>